<dbReference type="RefSeq" id="WP_079513420.1">
    <property type="nucleotide sequence ID" value="NZ_FUYL01000010.1"/>
</dbReference>
<dbReference type="SMART" id="SM00028">
    <property type="entry name" value="TPR"/>
    <property type="match status" value="6"/>
</dbReference>
<evidence type="ECO:0000256" key="5">
    <source>
        <dbReference type="ARBA" id="ARBA00022777"/>
    </source>
</evidence>
<dbReference type="PANTHER" id="PTHR43547">
    <property type="entry name" value="TWO-COMPONENT HISTIDINE KINASE"/>
    <property type="match status" value="1"/>
</dbReference>
<keyword evidence="5" id="KW-0418">Kinase</keyword>
<reference evidence="9" key="1">
    <citation type="submission" date="2017-02" db="EMBL/GenBank/DDBJ databases">
        <authorList>
            <person name="Varghese N."/>
            <person name="Submissions S."/>
        </authorList>
    </citation>
    <scope>NUCLEOTIDE SEQUENCE [LARGE SCALE GENOMIC DNA]</scope>
    <source>
        <strain evidence="9">DSM 23546</strain>
    </source>
</reference>
<dbReference type="FunFam" id="3.30.565.10:FF:000006">
    <property type="entry name" value="Sensor histidine kinase WalK"/>
    <property type="match status" value="1"/>
</dbReference>
<keyword evidence="6" id="KW-0812">Transmembrane</keyword>
<sequence length="688" mass="78548">MKYKFSKGSFQIYLLVFTLNFIVLSNINGQTVKKIKTKIEELKTSPDFNHENPAYIDLLFELAKEQIHINIDSTLLLANEGLALSLKSYYKKGEGYAYLRLGDYYSQMSNKEKYKNAYDTALAFSTKYKYEQLKIIVLNNYGTTLSIDGDVDNALKFYLEGIELSKKNNDNKMLSILYDNIAIMYSGLKDYETALTFHENSIRYIKENQDEVSLARTLSNMAFANAYMHNFKEANKALDKAMLIFTEEGEMDWLSYCYEVKGIIALEKKDYTNALEWYMESNLLCEDLDYFTGSLNTYNGLAEAYIGLGKIDSAEHYALKANIESKTSYYPDALMRSSKTLSTINRLKGQYKTALDYQDIYLKLNEEADSENFKKGLEMLRSNQKFEVQKKQILDEKNRELASQQALTYIASGGVILLIVMFILIYRNYKVQGQFNGILQKKQQILIQRELELKESNTTKDKLFSLIAHDLRGPIHSFHGIMQLYVLGQMPKEDSDKFLPVALQDLSSIAEMLDNLLIWGKTQISGTSHEPKNINIHRLVQKNVRLLKPLADKKSIDIINEIVEDIVSFSDAAHIDIVLRNLLSNSIKFTNSNGSITISGIEEDGHLQLSISDNGVGMNLEAQNRLFKKNNYESTFGTNNEKGTGLGLYLCQEMVEKNGGKIWVESVLKKGTTFYFTIPSKLKIKKAV</sequence>
<dbReference type="SUPFAM" id="SSF55874">
    <property type="entry name" value="ATPase domain of HSP90 chaperone/DNA topoisomerase II/histidine kinase"/>
    <property type="match status" value="1"/>
</dbReference>
<dbReference type="Gene3D" id="1.25.40.10">
    <property type="entry name" value="Tetratricopeptide repeat domain"/>
    <property type="match status" value="2"/>
</dbReference>
<dbReference type="PANTHER" id="PTHR43547:SF2">
    <property type="entry name" value="HYBRID SIGNAL TRANSDUCTION HISTIDINE KINASE C"/>
    <property type="match status" value="1"/>
</dbReference>
<dbReference type="InterPro" id="IPR019734">
    <property type="entry name" value="TPR_rpt"/>
</dbReference>
<dbReference type="GO" id="GO:0000155">
    <property type="term" value="F:phosphorelay sensor kinase activity"/>
    <property type="evidence" value="ECO:0007669"/>
    <property type="project" value="InterPro"/>
</dbReference>
<dbReference type="AlphaFoldDB" id="A0A1T5DNU1"/>
<organism evidence="8 9">
    <name type="scientific">Maribacter arcticus</name>
    <dbReference type="NCBI Taxonomy" id="561365"/>
    <lineage>
        <taxon>Bacteria</taxon>
        <taxon>Pseudomonadati</taxon>
        <taxon>Bacteroidota</taxon>
        <taxon>Flavobacteriia</taxon>
        <taxon>Flavobacteriales</taxon>
        <taxon>Flavobacteriaceae</taxon>
        <taxon>Maribacter</taxon>
    </lineage>
</organism>
<dbReference type="Gene3D" id="3.30.565.10">
    <property type="entry name" value="Histidine kinase-like ATPase, C-terminal domain"/>
    <property type="match status" value="1"/>
</dbReference>
<proteinExistence type="predicted"/>
<accession>A0A1T5DNU1</accession>
<dbReference type="SUPFAM" id="SSF47384">
    <property type="entry name" value="Homodimeric domain of signal transducing histidine kinase"/>
    <property type="match status" value="1"/>
</dbReference>
<evidence type="ECO:0000313" key="8">
    <source>
        <dbReference type="EMBL" id="SKB73163.1"/>
    </source>
</evidence>
<dbReference type="InterPro" id="IPR004358">
    <property type="entry name" value="Sig_transdc_His_kin-like_C"/>
</dbReference>
<dbReference type="OrthoDB" id="9810447at2"/>
<evidence type="ECO:0000256" key="1">
    <source>
        <dbReference type="ARBA" id="ARBA00000085"/>
    </source>
</evidence>
<keyword evidence="9" id="KW-1185">Reference proteome</keyword>
<dbReference type="EMBL" id="FUYL01000010">
    <property type="protein sequence ID" value="SKB73163.1"/>
    <property type="molecule type" value="Genomic_DNA"/>
</dbReference>
<keyword evidence="3" id="KW-0597">Phosphoprotein</keyword>
<dbReference type="InterPro" id="IPR003661">
    <property type="entry name" value="HisK_dim/P_dom"/>
</dbReference>
<evidence type="ECO:0000256" key="6">
    <source>
        <dbReference type="SAM" id="Phobius"/>
    </source>
</evidence>
<dbReference type="Gene3D" id="1.10.287.130">
    <property type="match status" value="1"/>
</dbReference>
<evidence type="ECO:0000313" key="9">
    <source>
        <dbReference type="Proteomes" id="UP000190339"/>
    </source>
</evidence>
<dbReference type="SMART" id="SM00387">
    <property type="entry name" value="HATPase_c"/>
    <property type="match status" value="1"/>
</dbReference>
<evidence type="ECO:0000256" key="4">
    <source>
        <dbReference type="ARBA" id="ARBA00022679"/>
    </source>
</evidence>
<dbReference type="PROSITE" id="PS50109">
    <property type="entry name" value="HIS_KIN"/>
    <property type="match status" value="1"/>
</dbReference>
<dbReference type="InterPro" id="IPR036890">
    <property type="entry name" value="HATPase_C_sf"/>
</dbReference>
<dbReference type="Pfam" id="PF02518">
    <property type="entry name" value="HATPase_c"/>
    <property type="match status" value="1"/>
</dbReference>
<protein>
    <recommendedName>
        <fullName evidence="2">histidine kinase</fullName>
        <ecNumber evidence="2">2.7.13.3</ecNumber>
    </recommendedName>
</protein>
<keyword evidence="6" id="KW-0472">Membrane</keyword>
<comment type="catalytic activity">
    <reaction evidence="1">
        <text>ATP + protein L-histidine = ADP + protein N-phospho-L-histidine.</text>
        <dbReference type="EC" id="2.7.13.3"/>
    </reaction>
</comment>
<dbReference type="EC" id="2.7.13.3" evidence="2"/>
<name>A0A1T5DNU1_9FLAO</name>
<dbReference type="InterPro" id="IPR036097">
    <property type="entry name" value="HisK_dim/P_sf"/>
</dbReference>
<dbReference type="SUPFAM" id="SSF48452">
    <property type="entry name" value="TPR-like"/>
    <property type="match status" value="1"/>
</dbReference>
<dbReference type="InterPro" id="IPR011990">
    <property type="entry name" value="TPR-like_helical_dom_sf"/>
</dbReference>
<dbReference type="PRINTS" id="PR00344">
    <property type="entry name" value="BCTRLSENSOR"/>
</dbReference>
<dbReference type="STRING" id="561365.SAMN05660866_02998"/>
<feature type="transmembrane region" description="Helical" evidence="6">
    <location>
        <begin position="406"/>
        <end position="426"/>
    </location>
</feature>
<gene>
    <name evidence="8" type="ORF">SAMN05660866_02998</name>
</gene>
<dbReference type="InterPro" id="IPR003594">
    <property type="entry name" value="HATPase_dom"/>
</dbReference>
<evidence type="ECO:0000256" key="2">
    <source>
        <dbReference type="ARBA" id="ARBA00012438"/>
    </source>
</evidence>
<dbReference type="InterPro" id="IPR005467">
    <property type="entry name" value="His_kinase_dom"/>
</dbReference>
<feature type="domain" description="Histidine kinase" evidence="7">
    <location>
        <begin position="466"/>
        <end position="682"/>
    </location>
</feature>
<keyword evidence="4" id="KW-0808">Transferase</keyword>
<keyword evidence="6" id="KW-1133">Transmembrane helix</keyword>
<dbReference type="Proteomes" id="UP000190339">
    <property type="component" value="Unassembled WGS sequence"/>
</dbReference>
<dbReference type="CDD" id="cd00082">
    <property type="entry name" value="HisKA"/>
    <property type="match status" value="1"/>
</dbReference>
<evidence type="ECO:0000259" key="7">
    <source>
        <dbReference type="PROSITE" id="PS50109"/>
    </source>
</evidence>
<evidence type="ECO:0000256" key="3">
    <source>
        <dbReference type="ARBA" id="ARBA00022553"/>
    </source>
</evidence>